<protein>
    <submittedName>
        <fullName evidence="1">Uncharacterized protein</fullName>
    </submittedName>
</protein>
<reference evidence="1" key="1">
    <citation type="submission" date="2020-04" db="EMBL/GenBank/DDBJ databases">
        <authorList>
            <person name="Chiriac C."/>
            <person name="Salcher M."/>
            <person name="Ghai R."/>
            <person name="Kavagutti S V."/>
        </authorList>
    </citation>
    <scope>NUCLEOTIDE SEQUENCE</scope>
</reference>
<organism evidence="1">
    <name type="scientific">uncultured Caudovirales phage</name>
    <dbReference type="NCBI Taxonomy" id="2100421"/>
    <lineage>
        <taxon>Viruses</taxon>
        <taxon>Duplodnaviria</taxon>
        <taxon>Heunggongvirae</taxon>
        <taxon>Uroviricota</taxon>
        <taxon>Caudoviricetes</taxon>
        <taxon>Peduoviridae</taxon>
        <taxon>Maltschvirus</taxon>
        <taxon>Maltschvirus maltsch</taxon>
    </lineage>
</organism>
<sequence>MLTKDEILARSTNIISNEIFCRAPDEFVKFIQMDEEYTEQLYSVPDLSDAESGCFKEPLEFYLVSNWLGQNLKQFREPTVELSTCYLWGRCTSGQYIIHDGTIQQIVEALNNED</sequence>
<proteinExistence type="predicted"/>
<accession>A0A6J5NL81</accession>
<evidence type="ECO:0000313" key="1">
    <source>
        <dbReference type="EMBL" id="CAB4160149.1"/>
    </source>
</evidence>
<name>A0A6J5NL81_9CAUD</name>
<gene>
    <name evidence="1" type="ORF">UFOVP724_91</name>
</gene>
<dbReference type="EMBL" id="LR796696">
    <property type="protein sequence ID" value="CAB4160149.1"/>
    <property type="molecule type" value="Genomic_DNA"/>
</dbReference>